<reference evidence="2 3" key="1">
    <citation type="submission" date="2019-03" db="EMBL/GenBank/DDBJ databases">
        <title>Draft genome sequences of novel Actinobacteria.</title>
        <authorList>
            <person name="Sahin N."/>
            <person name="Ay H."/>
            <person name="Saygin H."/>
        </authorList>
    </citation>
    <scope>NUCLEOTIDE SEQUENCE [LARGE SCALE GENOMIC DNA]</scope>
    <source>
        <strain evidence="2 3">KC712</strain>
    </source>
</reference>
<evidence type="ECO:0000256" key="1">
    <source>
        <dbReference type="SAM" id="MobiDB-lite"/>
    </source>
</evidence>
<comment type="caution">
    <text evidence="2">The sequence shown here is derived from an EMBL/GenBank/DDBJ whole genome shotgun (WGS) entry which is preliminary data.</text>
</comment>
<organism evidence="2 3">
    <name type="scientific">Nonomuraea diastatica</name>
    <dbReference type="NCBI Taxonomy" id="1848329"/>
    <lineage>
        <taxon>Bacteria</taxon>
        <taxon>Bacillati</taxon>
        <taxon>Actinomycetota</taxon>
        <taxon>Actinomycetes</taxon>
        <taxon>Streptosporangiales</taxon>
        <taxon>Streptosporangiaceae</taxon>
        <taxon>Nonomuraea</taxon>
    </lineage>
</organism>
<evidence type="ECO:0000313" key="2">
    <source>
        <dbReference type="EMBL" id="TDD13465.1"/>
    </source>
</evidence>
<name>A0A4R4WDK5_9ACTN</name>
<dbReference type="EMBL" id="SMKP01000174">
    <property type="protein sequence ID" value="TDD13465.1"/>
    <property type="molecule type" value="Genomic_DNA"/>
</dbReference>
<protein>
    <submittedName>
        <fullName evidence="2">Uncharacterized protein</fullName>
    </submittedName>
</protein>
<accession>A0A4R4WDK5</accession>
<feature type="region of interest" description="Disordered" evidence="1">
    <location>
        <begin position="191"/>
        <end position="215"/>
    </location>
</feature>
<gene>
    <name evidence="2" type="ORF">E1294_40920</name>
</gene>
<dbReference type="Proteomes" id="UP000294543">
    <property type="component" value="Unassembled WGS sequence"/>
</dbReference>
<keyword evidence="3" id="KW-1185">Reference proteome</keyword>
<feature type="compositionally biased region" description="Low complexity" evidence="1">
    <location>
        <begin position="194"/>
        <end position="207"/>
    </location>
</feature>
<sequence>MVTHEEMVEAFGDEGLMLMDAGRCAEMGLSEADAHVLCQVGLPVRADQAFTTAVSDEPRTGSLVVFTTGSGDVDVLILGGTPGGAGTRYFLDIRSGVVGLLSLDGEPQAERINSSPATFVEFLRRLRLRQQALNGAPDDAGPRDTEELWLSLKELDPPAFRDAESWWSMVMDDLMDRSHVDEVRAFLQQRRAEAGAASSGTGTAAASEPRRSQRERFDRALGRLTDEGWQIVDAGRFAADTETSGLLSLPADLADHFAPGGVLVKDVAISWRGGLPSRMQSVFAREGLVVSVPGQAEQDDDHDALLDLDADELSRQADEAMEALFAAVHGLNKPEEGFVTCLAGDEVSSDLCRVVRAFDRLTEQGYFAEPDLWPTVSGAWQHVHEAGASAKAVFWTTQAHTSCFDARGDLVDELTLQWAGDRDLIAQVLSATGLVVESPQDTGTTFLLRPKRADRDW</sequence>
<dbReference type="RefSeq" id="WP_132516340.1">
    <property type="nucleotide sequence ID" value="NZ_SMKP01000174.1"/>
</dbReference>
<proteinExistence type="predicted"/>
<dbReference type="Pfam" id="PF14435">
    <property type="entry name" value="SUKH-4"/>
    <property type="match status" value="1"/>
</dbReference>
<dbReference type="InterPro" id="IPR025851">
    <property type="entry name" value="SUKH-4"/>
</dbReference>
<dbReference type="OrthoDB" id="4217933at2"/>
<evidence type="ECO:0000313" key="3">
    <source>
        <dbReference type="Proteomes" id="UP000294543"/>
    </source>
</evidence>
<dbReference type="AlphaFoldDB" id="A0A4R4WDK5"/>